<dbReference type="KEGG" id="msei:MSEDJ_07710"/>
<organism evidence="1 2">
    <name type="scientific">Mycolicibacterium sediminis</name>
    <dbReference type="NCBI Taxonomy" id="1286180"/>
    <lineage>
        <taxon>Bacteria</taxon>
        <taxon>Bacillati</taxon>
        <taxon>Actinomycetota</taxon>
        <taxon>Actinomycetes</taxon>
        <taxon>Mycobacteriales</taxon>
        <taxon>Mycobacteriaceae</taxon>
        <taxon>Mycolicibacterium</taxon>
    </lineage>
</organism>
<gene>
    <name evidence="1" type="ORF">MSEDJ_07710</name>
</gene>
<dbReference type="Proteomes" id="UP000467193">
    <property type="component" value="Chromosome"/>
</dbReference>
<reference evidence="1 2" key="1">
    <citation type="journal article" date="2019" name="Emerg. Microbes Infect.">
        <title>Comprehensive subspecies identification of 175 nontuberculous mycobacteria species based on 7547 genomic profiles.</title>
        <authorList>
            <person name="Matsumoto Y."/>
            <person name="Kinjo T."/>
            <person name="Motooka D."/>
            <person name="Nabeya D."/>
            <person name="Jung N."/>
            <person name="Uechi K."/>
            <person name="Horii T."/>
            <person name="Iida T."/>
            <person name="Fujita J."/>
            <person name="Nakamura S."/>
        </authorList>
    </citation>
    <scope>NUCLEOTIDE SEQUENCE [LARGE SCALE GENOMIC DNA]</scope>
    <source>
        <strain evidence="1 2">JCM 17899</strain>
    </source>
</reference>
<evidence type="ECO:0000313" key="1">
    <source>
        <dbReference type="EMBL" id="BBY26675.1"/>
    </source>
</evidence>
<dbReference type="AlphaFoldDB" id="A0A7I7QK84"/>
<protein>
    <submittedName>
        <fullName evidence="1">Uncharacterized protein</fullName>
    </submittedName>
</protein>
<name>A0A7I7QK84_9MYCO</name>
<keyword evidence="2" id="KW-1185">Reference proteome</keyword>
<dbReference type="EMBL" id="AP022588">
    <property type="protein sequence ID" value="BBY26675.1"/>
    <property type="molecule type" value="Genomic_DNA"/>
</dbReference>
<accession>A0A7I7QK84</accession>
<sequence>MAKSNHSTAFPMEAPTTALRTAAGREVVGVVVGMASFRRWLWRNRIRRADRVSAANGSRRSAYPTVPRRTWVYATLTAPRRDTTQRSTVGQGLCVRLTRLGNVALANLRAPRT</sequence>
<evidence type="ECO:0000313" key="2">
    <source>
        <dbReference type="Proteomes" id="UP000467193"/>
    </source>
</evidence>
<proteinExistence type="predicted"/>